<feature type="region of interest" description="Disordered" evidence="6">
    <location>
        <begin position="388"/>
        <end position="469"/>
    </location>
</feature>
<dbReference type="EMBL" id="MZ328275">
    <property type="protein sequence ID" value="UBB42269.1"/>
    <property type="molecule type" value="Viral_cRNA"/>
</dbReference>
<proteinExistence type="predicted"/>
<evidence type="ECO:0000256" key="4">
    <source>
        <dbReference type="ARBA" id="ARBA00022953"/>
    </source>
</evidence>
<feature type="region of interest" description="Disordered" evidence="6">
    <location>
        <begin position="203"/>
        <end position="243"/>
    </location>
</feature>
<keyword evidence="2" id="KW-0691">RNA editing</keyword>
<feature type="compositionally biased region" description="Polar residues" evidence="6">
    <location>
        <begin position="432"/>
        <end position="454"/>
    </location>
</feature>
<evidence type="ECO:0000256" key="3">
    <source>
        <dbReference type="ARBA" id="ARBA00022553"/>
    </source>
</evidence>
<reference evidence="9" key="1">
    <citation type="submission" date="2021-05" db="EMBL/GenBank/DDBJ databases">
        <title>Comparation of mammalian active virome structures and with host-virus interactions in sympatric communities.</title>
        <authorList>
            <person name="Tan Z."/>
            <person name="Nie F.-Y."/>
            <person name="Zhang Y.-Z."/>
        </authorList>
    </citation>
    <scope>NUCLEOTIDE SEQUENCE</scope>
    <source>
        <strain evidence="9">LCS_heixian</strain>
    </source>
</reference>
<comment type="function">
    <text evidence="5">Essential cofactor of the RNA polymerase L that plays a central role in the transcription and replication by forming the polymerase complex with RNA polymerase L and recruiting L to the genomic N-RNA template for RNA synthesis. Also plays a central role in the encapsidation of nascent RNA chains by forming the encapsidation complex with the nucleocapsid protein N (N-P complex). Acts as a chaperone for newly synthesized free N protein, so-called N0, allowing encapsidation of nascent RNA chains during replication. The nucleoprotein protein N prevents excessive phosphorylation of P, which leads to down-regulation of viral transcription/ replication. Participates, together with N, in the formation of viral factories (viroplasms), which are large inclusions in the host cytoplasm where replication takes place.</text>
</comment>
<dbReference type="Proteomes" id="UP001254199">
    <property type="component" value="Segment"/>
</dbReference>
<dbReference type="InterPro" id="IPR025909">
    <property type="entry name" value="Soyouz_module"/>
</dbReference>
<feature type="compositionally biased region" description="Basic and acidic residues" evidence="6">
    <location>
        <begin position="123"/>
        <end position="137"/>
    </location>
</feature>
<feature type="region of interest" description="Disordered" evidence="6">
    <location>
        <begin position="116"/>
        <end position="137"/>
    </location>
</feature>
<dbReference type="Gene3D" id="6.10.250.2490">
    <property type="match status" value="1"/>
</dbReference>
<feature type="compositionally biased region" description="Polar residues" evidence="6">
    <location>
        <begin position="218"/>
        <end position="227"/>
    </location>
</feature>
<dbReference type="Pfam" id="PF03210">
    <property type="entry name" value="Paramyx_P_V_C"/>
    <property type="match status" value="1"/>
</dbReference>
<evidence type="ECO:0000259" key="7">
    <source>
        <dbReference type="Pfam" id="PF13825"/>
    </source>
</evidence>
<evidence type="ECO:0000256" key="1">
    <source>
        <dbReference type="ARBA" id="ARBA00020572"/>
    </source>
</evidence>
<feature type="region of interest" description="Disordered" evidence="6">
    <location>
        <begin position="52"/>
        <end position="86"/>
    </location>
</feature>
<keyword evidence="10" id="KW-1185">Reference proteome</keyword>
<dbReference type="Pfam" id="PF14313">
    <property type="entry name" value="Soyouz_module"/>
    <property type="match status" value="1"/>
</dbReference>
<sequence length="694" mass="76302">MSHEEKLRQIKNGLEVVDLVKKIRAGPIEKPTYGRSAIGAPSTKERANAWELFHQSTLDEAGSNEPHLEEGDDNTNSRNDMGISDDTLHAIGGRARTYKESDWDDGEEPILENKLAANIQQHDPGRTPTDSKSDHTYAGCRDNRAEGSRQGHGCAEINKSNLPFIFQSNLSQDPNVEDIGTKNEGKYTMNPNAKEYIPIQYQGVSKSESEPQGEHGANNETVNVTTPDGEKVQSSDGSRPSVKPRMIRHMQSDPQISCDACVIDPIILTKQRMPIPDISEIDEPPKPISLSKAKLELLYEEDEDQESIPIEDVDKDKFGSQDTIFDLSDTNPDNERRNVMAAKTIGKIISDSLKDDGVKEGVIYLSEKPVNPVATSSHEDGKRKLKALEKTKAGKGPEGLPTSDVKKGIEKNTVSTGMDQKSKSKNGAILNVQESRQNQQKRSAPVDNVQSTVKMRNARESSTSEDDSAVVVTSSVAESPQSADSISFDDYFEKLSTQLTQQDLLKEIYRNQLSVLSKLNENSIDADSFKVLINNQRATLAKLDALDRNVSKLGLAVSSMEQMLASMRIMIPGKPIEEGNKPKNPTLKPVIGRDTVKAEEVINIDPDKASTGGCNKMAKSNLFLEPLNSQKTNATQFIPENDSVSKKTLSALVINRIRDDALRRALLSSLEKATSQETVTKLHAHIKEAIAANL</sequence>
<protein>
    <recommendedName>
        <fullName evidence="1">Phosphoprotein</fullName>
    </recommendedName>
</protein>
<dbReference type="Pfam" id="PF13825">
    <property type="entry name" value="Paramyxo_P_V_N"/>
    <property type="match status" value="1"/>
</dbReference>
<accession>A0AAE9BU53</accession>
<feature type="domain" description="Paramyxovirus structural protein P/V N-terminal" evidence="7">
    <location>
        <begin position="403"/>
        <end position="468"/>
    </location>
</feature>
<evidence type="ECO:0000256" key="5">
    <source>
        <dbReference type="ARBA" id="ARBA00060014"/>
    </source>
</evidence>
<keyword evidence="3" id="KW-0597">Phosphoprotein</keyword>
<evidence type="ECO:0000313" key="9">
    <source>
        <dbReference type="EMBL" id="UBB42269.1"/>
    </source>
</evidence>
<dbReference type="InterPro" id="IPR028243">
    <property type="entry name" value="Paramyxo_P/V_N"/>
</dbReference>
<evidence type="ECO:0000256" key="6">
    <source>
        <dbReference type="SAM" id="MobiDB-lite"/>
    </source>
</evidence>
<evidence type="ECO:0000313" key="10">
    <source>
        <dbReference type="Proteomes" id="UP001254199"/>
    </source>
</evidence>
<evidence type="ECO:0000256" key="2">
    <source>
        <dbReference type="ARBA" id="ARBA00022495"/>
    </source>
</evidence>
<dbReference type="InterPro" id="IPR004897">
    <property type="entry name" value="P/V_Pprotein_paramyxoviral"/>
</dbReference>
<evidence type="ECO:0000259" key="8">
    <source>
        <dbReference type="Pfam" id="PF14313"/>
    </source>
</evidence>
<feature type="domain" description="Phosphoprotein P soyouz module" evidence="8">
    <location>
        <begin position="10"/>
        <end position="56"/>
    </location>
</feature>
<keyword evidence="4" id="KW-0693">Viral RNA replication</keyword>
<name>A0AAE9BU53_9MONO</name>
<organism evidence="9 10">
    <name type="scientific">Wenzhou Apodemus agrarius henipavirus 1</name>
    <dbReference type="NCBI Taxonomy" id="2877509"/>
    <lineage>
        <taxon>Viruses</taxon>
        <taxon>Riboviria</taxon>
        <taxon>Orthornavirae</taxon>
        <taxon>Negarnaviricota</taxon>
        <taxon>Haploviricotina</taxon>
        <taxon>Monjiviricetes</taxon>
        <taxon>Mononegavirales</taxon>
        <taxon>Paramyxoviridae</taxon>
        <taxon>Orthoparamyxovirinae</taxon>
        <taxon>Parahenipavirus</taxon>
        <taxon>Parahenipavirus wenzhouense</taxon>
    </lineage>
</organism>